<protein>
    <submittedName>
        <fullName evidence="1">Uncharacterized protein</fullName>
    </submittedName>
</protein>
<accession>A0A8S5TPV6</accession>
<name>A0A8S5TPV6_9CAUD</name>
<organism evidence="1">
    <name type="scientific">Myoviridae sp. ct2AC8</name>
    <dbReference type="NCBI Taxonomy" id="2827655"/>
    <lineage>
        <taxon>Viruses</taxon>
        <taxon>Duplodnaviria</taxon>
        <taxon>Heunggongvirae</taxon>
        <taxon>Uroviricota</taxon>
        <taxon>Caudoviricetes</taxon>
    </lineage>
</organism>
<proteinExistence type="predicted"/>
<evidence type="ECO:0000313" key="1">
    <source>
        <dbReference type="EMBL" id="DAF65164.1"/>
    </source>
</evidence>
<sequence>MNNPNKLGYLSSKIKTLEIKVNQIKEENDFHLEKINDHFQQVERNNKLLASLGYNLMSLGEITKNIEENLIIPGNDHKTINKTA</sequence>
<reference evidence="1" key="1">
    <citation type="journal article" date="2021" name="Proc. Natl. Acad. Sci. U.S.A.">
        <title>A Catalog of Tens of Thousands of Viruses from Human Metagenomes Reveals Hidden Associations with Chronic Diseases.</title>
        <authorList>
            <person name="Tisza M.J."/>
            <person name="Buck C.B."/>
        </authorList>
    </citation>
    <scope>NUCLEOTIDE SEQUENCE</scope>
    <source>
        <strain evidence="1">Ct2AC8</strain>
    </source>
</reference>
<dbReference type="EMBL" id="BK032875">
    <property type="protein sequence ID" value="DAF65164.1"/>
    <property type="molecule type" value="Genomic_DNA"/>
</dbReference>